<gene>
    <name evidence="2" type="ORF">AVDCRST_MAG66-456</name>
</gene>
<name>A0A6J4NB68_9PSEU</name>
<evidence type="ECO:0000313" key="2">
    <source>
        <dbReference type="EMBL" id="CAA9383607.1"/>
    </source>
</evidence>
<feature type="region of interest" description="Disordered" evidence="1">
    <location>
        <begin position="1"/>
        <end position="24"/>
    </location>
</feature>
<organism evidence="2">
    <name type="scientific">uncultured Pseudonocardia sp</name>
    <dbReference type="NCBI Taxonomy" id="211455"/>
    <lineage>
        <taxon>Bacteria</taxon>
        <taxon>Bacillati</taxon>
        <taxon>Actinomycetota</taxon>
        <taxon>Actinomycetes</taxon>
        <taxon>Pseudonocardiales</taxon>
        <taxon>Pseudonocardiaceae</taxon>
        <taxon>Pseudonocardia</taxon>
        <taxon>environmental samples</taxon>
    </lineage>
</organism>
<reference evidence="2" key="1">
    <citation type="submission" date="2020-02" db="EMBL/GenBank/DDBJ databases">
        <authorList>
            <person name="Meier V. D."/>
        </authorList>
    </citation>
    <scope>NUCLEOTIDE SEQUENCE</scope>
    <source>
        <strain evidence="2">AVDCRST_MAG66</strain>
    </source>
</reference>
<protein>
    <submittedName>
        <fullName evidence="2">Uncharacterized protein</fullName>
    </submittedName>
</protein>
<sequence>MGRFRSAVRRSLRPRSPLDPTLGARPRGRFGFWGPVPHYTRRTRGGGEVSVGGCGCCLPIPLAVGLATVGALRAVTRRSR</sequence>
<feature type="compositionally biased region" description="Basic residues" evidence="1">
    <location>
        <begin position="1"/>
        <end position="13"/>
    </location>
</feature>
<evidence type="ECO:0000256" key="1">
    <source>
        <dbReference type="SAM" id="MobiDB-lite"/>
    </source>
</evidence>
<dbReference type="EMBL" id="CADCUS010000065">
    <property type="protein sequence ID" value="CAA9383607.1"/>
    <property type="molecule type" value="Genomic_DNA"/>
</dbReference>
<proteinExistence type="predicted"/>
<dbReference type="AlphaFoldDB" id="A0A6J4NB68"/>
<accession>A0A6J4NB68</accession>